<dbReference type="Pfam" id="PF07963">
    <property type="entry name" value="N_methyl"/>
    <property type="match status" value="1"/>
</dbReference>
<dbReference type="PROSITE" id="PS00409">
    <property type="entry name" value="PROKAR_NTER_METHYL"/>
    <property type="match status" value="1"/>
</dbReference>
<dbReference type="InterPro" id="IPR012902">
    <property type="entry name" value="N_methyl_site"/>
</dbReference>
<reference evidence="2 3" key="1">
    <citation type="submission" date="2017-09" db="EMBL/GenBank/DDBJ databases">
        <title>Depth-based differentiation of microbial function through sediment-hosted aquifers and enrichment of novel symbionts in the deep terrestrial subsurface.</title>
        <authorList>
            <person name="Probst A.J."/>
            <person name="Ladd B."/>
            <person name="Jarett J.K."/>
            <person name="Geller-Mcgrath D.E."/>
            <person name="Sieber C.M."/>
            <person name="Emerson J.B."/>
            <person name="Anantharaman K."/>
            <person name="Thomas B.C."/>
            <person name="Malmstrom R."/>
            <person name="Stieglmeier M."/>
            <person name="Klingl A."/>
            <person name="Woyke T."/>
            <person name="Ryan C.M."/>
            <person name="Banfield J.F."/>
        </authorList>
    </citation>
    <scope>NUCLEOTIDE SEQUENCE [LARGE SCALE GENOMIC DNA]</scope>
    <source>
        <strain evidence="2">CG10_big_fil_rev_8_21_14_0_10_42_12</strain>
    </source>
</reference>
<dbReference type="Proteomes" id="UP000231333">
    <property type="component" value="Unassembled WGS sequence"/>
</dbReference>
<dbReference type="NCBIfam" id="TIGR02532">
    <property type="entry name" value="IV_pilin_GFxxxE"/>
    <property type="match status" value="1"/>
</dbReference>
<organism evidence="2 3">
    <name type="scientific">Candidatus Zambryskibacteria bacterium CG10_big_fil_rev_8_21_14_0_10_42_12</name>
    <dbReference type="NCBI Taxonomy" id="1975115"/>
    <lineage>
        <taxon>Bacteria</taxon>
        <taxon>Candidatus Zambryskiibacteriota</taxon>
    </lineage>
</organism>
<dbReference type="PANTHER" id="PTHR30093">
    <property type="entry name" value="GENERAL SECRETION PATHWAY PROTEIN G"/>
    <property type="match status" value="1"/>
</dbReference>
<dbReference type="EMBL" id="PCXL01000013">
    <property type="protein sequence ID" value="PIR37992.1"/>
    <property type="molecule type" value="Genomic_DNA"/>
</dbReference>
<sequence length="155" mass="16560">MNMFRKAKGNQKGFTLLEILIVIGIIAILATVVLIALNPARQFAQARNSQRVSNVNTILNAIGQYVADNKGELPATFTTSAQDFSDISGLCANLIPTYIPSLPTDPKSTFDGASIDCTTMGTTDIEYDISEDADGRITVSAPLTEISSTTISVTR</sequence>
<name>A0A2H0QUP5_9BACT</name>
<dbReference type="AlphaFoldDB" id="A0A2H0QUP5"/>
<gene>
    <name evidence="2" type="ORF">COV34_02805</name>
</gene>
<evidence type="ECO:0000256" key="1">
    <source>
        <dbReference type="SAM" id="Phobius"/>
    </source>
</evidence>
<evidence type="ECO:0000313" key="2">
    <source>
        <dbReference type="EMBL" id="PIR37992.1"/>
    </source>
</evidence>
<accession>A0A2H0QUP5</accession>
<protein>
    <submittedName>
        <fullName evidence="2">Uncharacterized protein</fullName>
    </submittedName>
</protein>
<proteinExistence type="predicted"/>
<dbReference type="InterPro" id="IPR045584">
    <property type="entry name" value="Pilin-like"/>
</dbReference>
<comment type="caution">
    <text evidence="2">The sequence shown here is derived from an EMBL/GenBank/DDBJ whole genome shotgun (WGS) entry which is preliminary data.</text>
</comment>
<keyword evidence="1" id="KW-0472">Membrane</keyword>
<keyword evidence="1" id="KW-0812">Transmembrane</keyword>
<dbReference type="Gene3D" id="3.30.700.10">
    <property type="entry name" value="Glycoprotein, Type 4 Pilin"/>
    <property type="match status" value="1"/>
</dbReference>
<dbReference type="SUPFAM" id="SSF54523">
    <property type="entry name" value="Pili subunits"/>
    <property type="match status" value="1"/>
</dbReference>
<evidence type="ECO:0000313" key="3">
    <source>
        <dbReference type="Proteomes" id="UP000231333"/>
    </source>
</evidence>
<feature type="transmembrane region" description="Helical" evidence="1">
    <location>
        <begin position="12"/>
        <end position="37"/>
    </location>
</feature>
<keyword evidence="1" id="KW-1133">Transmembrane helix</keyword>